<dbReference type="PANTHER" id="PTHR44103">
    <property type="entry name" value="PROPROTEIN CONVERTASE P"/>
    <property type="match status" value="1"/>
</dbReference>
<feature type="chain" id="PRO_5031296903" evidence="2">
    <location>
        <begin position="24"/>
        <end position="1122"/>
    </location>
</feature>
<evidence type="ECO:0000313" key="4">
    <source>
        <dbReference type="Proteomes" id="UP000520814"/>
    </source>
</evidence>
<dbReference type="InterPro" id="IPR013517">
    <property type="entry name" value="FG-GAP"/>
</dbReference>
<evidence type="ECO:0000313" key="3">
    <source>
        <dbReference type="EMBL" id="MBB6051334.1"/>
    </source>
</evidence>
<keyword evidence="4" id="KW-1185">Reference proteome</keyword>
<dbReference type="EMBL" id="JACHGW010000003">
    <property type="protein sequence ID" value="MBB6051334.1"/>
    <property type="molecule type" value="Genomic_DNA"/>
</dbReference>
<evidence type="ECO:0000256" key="1">
    <source>
        <dbReference type="ARBA" id="ARBA00022729"/>
    </source>
</evidence>
<sequence length="1122" mass="121332">MKRSFLSLLALPLLVLGSGCNNGQGGGSSSDPGAAISAFYIGTLALQTGEQNHPVPSLERALKLAPDEPAIAANLALAYTRKNDQVKANEFLALAKKGAPDDTGIVAIEALILKNQGKYAEAIAAYQRVIVKDPTNIKVLFRLAELGQQLSGPDGDAVRKKALEGILATRPDNLPTQLKLAQQLARARDTAGLASLLTAFEARKSRWNAAAQAKLAIAKTKVGMDQFIQLAQLEKILLPSLDYKAGLSELQTSEVLTGEPLQHLLKLPTPPATPAKPDTGLTYLAPTPATGTLALALSAESKPVVLPLPAGATAVAPFDFDDIKGAWESNAVGAKHPGKGKDRNFRLELAAAGPSGLKIYENGTPLATKLPPGPCTGVWAVDIEVDGDLDLIVSPAQGKPYVLQNNGDRTFTVTPPKFDAVAAPIRSLAWADFDGDGDNDLAFVDANGKLIRYTNERSGAFKLDTSTKAENLVAVAVAEVTGDTTLDLLGLEKGGQVVAFVNNQRLPLLSAKLTSPQQLLVADFDNNGATDLLIVGKNESELWLSDGPGKFVKEPIAIPFAVTSSADLNDDGLLDLVGTKDGKPVQSLAQGKEKYHYLTLTLMADSPDNVGDKINTFCLGGAFEARAGLLYQIVPVTGPQMHLGLGTYEKPDVVRMLWTNGRAQSEFGENIKPSKPIVADQALGGSCPFLFTWNGKEFVFVTDCIWRSPLGLKINAQDTAGATQTEDWVKVRGDQLAARNGTYELSITAELNETHYFDHLSLLTVDHPENTEIFIDERFNPTQPPLLKVIPTGPTQPFAQVLGFKGQDVSEVVAERDTHYLDDFGRGKYQGIAGDHWVELALPESAPKGKPLYLIAYGWLHPTNTSLNVAMSQDKSQGPPQGLSLWTPDSKGGWAKRRDALGFPAGKLKTVVLRLDDVFAPGSPRRLRLRTNLEVFWDQLQWAEARPDNLLKVQRLSASEVTLRYRGFSAVQAADASSPELPQSYRELAGLTPRWRDLTGYVTRFGDVKPLLTGVDDRYAILNAGDELFFRFPAKTVPPAGYKRDFVVISDGWEKDGNINTTHGKTVGPYPLHALKDYPKSYASLTDDPAYQKHPDDFATYHTRWVTPERFLNAYLPPSSGH</sequence>
<dbReference type="Proteomes" id="UP000520814">
    <property type="component" value="Unassembled WGS sequence"/>
</dbReference>
<dbReference type="SUPFAM" id="SSF69318">
    <property type="entry name" value="Integrin alpha N-terminal domain"/>
    <property type="match status" value="1"/>
</dbReference>
<dbReference type="Gene3D" id="1.25.40.10">
    <property type="entry name" value="Tetratricopeptide repeat domain"/>
    <property type="match status" value="2"/>
</dbReference>
<dbReference type="PANTHER" id="PTHR44103:SF1">
    <property type="entry name" value="PROPROTEIN CONVERTASE P"/>
    <property type="match status" value="1"/>
</dbReference>
<name>A0A7W9W6D3_ARMRO</name>
<keyword evidence="1 2" id="KW-0732">Signal</keyword>
<dbReference type="InterPro" id="IPR028994">
    <property type="entry name" value="Integrin_alpha_N"/>
</dbReference>
<organism evidence="3 4">
    <name type="scientific">Armatimonas rosea</name>
    <dbReference type="NCBI Taxonomy" id="685828"/>
    <lineage>
        <taxon>Bacteria</taxon>
        <taxon>Bacillati</taxon>
        <taxon>Armatimonadota</taxon>
        <taxon>Armatimonadia</taxon>
        <taxon>Armatimonadales</taxon>
        <taxon>Armatimonadaceae</taxon>
        <taxon>Armatimonas</taxon>
    </lineage>
</organism>
<accession>A0A7W9W6D3</accession>
<reference evidence="3 4" key="1">
    <citation type="submission" date="2020-08" db="EMBL/GenBank/DDBJ databases">
        <title>Genomic Encyclopedia of Type Strains, Phase IV (KMG-IV): sequencing the most valuable type-strain genomes for metagenomic binning, comparative biology and taxonomic classification.</title>
        <authorList>
            <person name="Goeker M."/>
        </authorList>
    </citation>
    <scope>NUCLEOTIDE SEQUENCE [LARGE SCALE GENOMIC DNA]</scope>
    <source>
        <strain evidence="3 4">DSM 23562</strain>
    </source>
</reference>
<gene>
    <name evidence="3" type="ORF">HNQ39_003144</name>
</gene>
<feature type="signal peptide" evidence="2">
    <location>
        <begin position="1"/>
        <end position="23"/>
    </location>
</feature>
<comment type="caution">
    <text evidence="3">The sequence shown here is derived from an EMBL/GenBank/DDBJ whole genome shotgun (WGS) entry which is preliminary data.</text>
</comment>
<dbReference type="PROSITE" id="PS51257">
    <property type="entry name" value="PROKAR_LIPOPROTEIN"/>
    <property type="match status" value="1"/>
</dbReference>
<dbReference type="SUPFAM" id="SSF48452">
    <property type="entry name" value="TPR-like"/>
    <property type="match status" value="1"/>
</dbReference>
<protein>
    <submittedName>
        <fullName evidence="3">Tetratricopeptide (TPR) repeat protein</fullName>
    </submittedName>
</protein>
<dbReference type="AlphaFoldDB" id="A0A7W9W6D3"/>
<dbReference type="RefSeq" id="WP_184198085.1">
    <property type="nucleotide sequence ID" value="NZ_JACHGW010000003.1"/>
</dbReference>
<proteinExistence type="predicted"/>
<dbReference type="Pfam" id="PF13517">
    <property type="entry name" value="FG-GAP_3"/>
    <property type="match status" value="2"/>
</dbReference>
<evidence type="ECO:0000256" key="2">
    <source>
        <dbReference type="SAM" id="SignalP"/>
    </source>
</evidence>
<dbReference type="InterPro" id="IPR011990">
    <property type="entry name" value="TPR-like_helical_dom_sf"/>
</dbReference>